<dbReference type="InterPro" id="IPR037401">
    <property type="entry name" value="SnoaL-like"/>
</dbReference>
<dbReference type="SUPFAM" id="SSF54427">
    <property type="entry name" value="NTF2-like"/>
    <property type="match status" value="1"/>
</dbReference>
<comment type="caution">
    <text evidence="2">The sequence shown here is derived from an EMBL/GenBank/DDBJ whole genome shotgun (WGS) entry which is preliminary data.</text>
</comment>
<name>A0A2K4YAP3_9MYCO</name>
<gene>
    <name evidence="2" type="ORF">MAAFP003_2536</name>
</gene>
<accession>A0A2K4YAP3</accession>
<dbReference type="AlphaFoldDB" id="A0A2K4YAP3"/>
<dbReference type="RefSeq" id="WP_243393894.1">
    <property type="nucleotide sequence ID" value="NZ_FXEG02000002.1"/>
</dbReference>
<protein>
    <submittedName>
        <fullName evidence="2">Nuclear transport factor 2 family protein</fullName>
    </submittedName>
</protein>
<reference evidence="2" key="1">
    <citation type="submission" date="2018-01" db="EMBL/GenBank/DDBJ databases">
        <authorList>
            <consortium name="Urmite Genomes"/>
        </authorList>
    </citation>
    <scope>NUCLEOTIDE SEQUENCE [LARGE SCALE GENOMIC DNA]</scope>
    <source>
        <strain evidence="2">AFP003</strain>
    </source>
</reference>
<dbReference type="Gene3D" id="3.10.450.50">
    <property type="match status" value="1"/>
</dbReference>
<organism evidence="2 3">
    <name type="scientific">Mycobacterium ahvazicum</name>
    <dbReference type="NCBI Taxonomy" id="1964395"/>
    <lineage>
        <taxon>Bacteria</taxon>
        <taxon>Bacillati</taxon>
        <taxon>Actinomycetota</taxon>
        <taxon>Actinomycetes</taxon>
        <taxon>Mycobacteriales</taxon>
        <taxon>Mycobacteriaceae</taxon>
        <taxon>Mycobacterium</taxon>
        <taxon>Mycobacterium simiae complex</taxon>
    </lineage>
</organism>
<feature type="domain" description="SnoaL-like" evidence="1">
    <location>
        <begin position="8"/>
        <end position="130"/>
    </location>
</feature>
<sequence>MVDQLQMMRDERDIARALTLFARAMDDRNWDTMADILAENAQGDFGTGHLEGSTAIIEMIRGFLDNCGPTQHLLGNLVIDITGDTAVSRTYIHDVHLNSRADPSTRFYTLGDYHDTWQRRADGMWRLTKRVKANRGYVGPLEVFEG</sequence>
<evidence type="ECO:0000313" key="2">
    <source>
        <dbReference type="EMBL" id="SOX53860.1"/>
    </source>
</evidence>
<proteinExistence type="predicted"/>
<dbReference type="Pfam" id="PF13577">
    <property type="entry name" value="SnoaL_4"/>
    <property type="match status" value="1"/>
</dbReference>
<dbReference type="InterPro" id="IPR032710">
    <property type="entry name" value="NTF2-like_dom_sf"/>
</dbReference>
<dbReference type="Proteomes" id="UP000236318">
    <property type="component" value="Unassembled WGS sequence"/>
</dbReference>
<evidence type="ECO:0000259" key="1">
    <source>
        <dbReference type="Pfam" id="PF13577"/>
    </source>
</evidence>
<evidence type="ECO:0000313" key="3">
    <source>
        <dbReference type="Proteomes" id="UP000236318"/>
    </source>
</evidence>
<keyword evidence="3" id="KW-1185">Reference proteome</keyword>
<dbReference type="EMBL" id="FXEG02000002">
    <property type="protein sequence ID" value="SOX53860.1"/>
    <property type="molecule type" value="Genomic_DNA"/>
</dbReference>